<accession>F3YVB1</accession>
<evidence type="ECO:0000313" key="1">
    <source>
        <dbReference type="EMBL" id="EGJ48503.1"/>
    </source>
</evidence>
<dbReference type="STRING" id="690850.Desaf_0143"/>
<sequence>MNIVHFSKNSLAGAPHRLASTLQKHTVHDVRLIDLKRYDPRAEHGWFEYDIIFSEQQEEAIEVARKADIIHLHNYLDLDSRDFAPIDFRDLRRKGVLFVRQYHSTPQIVAKHMGKRPEEIVAFDEAPTLVISQYPERFYPKARVVPNILPHNQLEYSPLVPERDGEPTLDIAFAPSKLTSAWEDRWNTKGAPETMAVMDRVMELTGCSARTVNGMPLSEVLHIKRHARIILDDLVNGSFHLSGLEGVCLGKPVLCYLDARTDFVLREISGAAESPFLNVRLEDAVEVLHYLVEHPAETVALGKAARTWVETYWRDDLLAVQYTHVYNRLAQNPDLITRQRAFSLDSPGAGFKAAVLPELLYQSRRKRYFSS</sequence>
<protein>
    <submittedName>
        <fullName evidence="1">Uncharacterized protein</fullName>
    </submittedName>
</protein>
<gene>
    <name evidence="1" type="ORF">Desaf_0143</name>
</gene>
<proteinExistence type="predicted"/>
<name>F3YVB1_DESAF</name>
<keyword evidence="2" id="KW-1185">Reference proteome</keyword>
<dbReference type="AlphaFoldDB" id="F3YVB1"/>
<dbReference type="EMBL" id="CP003221">
    <property type="protein sequence ID" value="EGJ48503.1"/>
    <property type="molecule type" value="Genomic_DNA"/>
</dbReference>
<dbReference type="KEGG" id="daf:Desaf_0143"/>
<dbReference type="RefSeq" id="WP_014258370.1">
    <property type="nucleotide sequence ID" value="NC_016629.1"/>
</dbReference>
<reference evidence="1 2" key="1">
    <citation type="journal article" date="2011" name="J. Bacteriol.">
        <title>Genome sequence of the mercury-methylating and pleomorphic Desulfovibrio africanus Strain Walvis Bay.</title>
        <authorList>
            <person name="Brown S.D."/>
            <person name="Wall J.D."/>
            <person name="Kucken A.M."/>
            <person name="Gilmour C.C."/>
            <person name="Podar M."/>
            <person name="Brandt C.C."/>
            <person name="Teshima H."/>
            <person name="Detter J.C."/>
            <person name="Han C.S."/>
            <person name="Land M.L."/>
            <person name="Lucas S."/>
            <person name="Han J."/>
            <person name="Pennacchio L."/>
            <person name="Nolan M."/>
            <person name="Pitluck S."/>
            <person name="Woyke T."/>
            <person name="Goodwin L."/>
            <person name="Palumbo A.V."/>
            <person name="Elias D.A."/>
        </authorList>
    </citation>
    <scope>NUCLEOTIDE SEQUENCE [LARGE SCALE GENOMIC DNA]</scope>
    <source>
        <strain evidence="1 2">Walvis Bay</strain>
    </source>
</reference>
<dbReference type="HOGENOM" id="CLU_745659_0_0_7"/>
<dbReference type="eggNOG" id="COG0438">
    <property type="taxonomic scope" value="Bacteria"/>
</dbReference>
<organism evidence="1 2">
    <name type="scientific">Desulfocurvibacter africanus subsp. africanus str. Walvis Bay</name>
    <dbReference type="NCBI Taxonomy" id="690850"/>
    <lineage>
        <taxon>Bacteria</taxon>
        <taxon>Pseudomonadati</taxon>
        <taxon>Thermodesulfobacteriota</taxon>
        <taxon>Desulfovibrionia</taxon>
        <taxon>Desulfovibrionales</taxon>
        <taxon>Desulfovibrionaceae</taxon>
        <taxon>Desulfocurvibacter</taxon>
    </lineage>
</organism>
<dbReference type="Proteomes" id="UP000007844">
    <property type="component" value="Chromosome"/>
</dbReference>
<evidence type="ECO:0000313" key="2">
    <source>
        <dbReference type="Proteomes" id="UP000007844"/>
    </source>
</evidence>